<proteinExistence type="predicted"/>
<gene>
    <name evidence="1" type="ORF">MANES_10G018500v8</name>
</gene>
<dbReference type="EMBL" id="CM004396">
    <property type="protein sequence ID" value="KAG8644974.1"/>
    <property type="molecule type" value="Genomic_DNA"/>
</dbReference>
<keyword evidence="2" id="KW-1185">Reference proteome</keyword>
<evidence type="ECO:0000313" key="1">
    <source>
        <dbReference type="EMBL" id="KAG8644974.1"/>
    </source>
</evidence>
<comment type="caution">
    <text evidence="1">The sequence shown here is derived from an EMBL/GenBank/DDBJ whole genome shotgun (WGS) entry which is preliminary data.</text>
</comment>
<accession>A0ACB7GX72</accession>
<evidence type="ECO:0000313" key="2">
    <source>
        <dbReference type="Proteomes" id="UP000091857"/>
    </source>
</evidence>
<sequence length="421" mass="47907">MKNQPGVVIESHKMSNSLSVLHNHLTQLSDAILDLLSTVNYTPREGSNVSTKSMLESLLSSQNFKPNPEITETQFHNSIKDFALACALLSSSQTSTHELLLWIPNELSVMATEGFKEFSRMYFGSVCGSRNEKRVCELLGLDCGLLSEEKRLVVVLMPEVLPELKGSIKESCIDKGTDGDEVSAASARAPVGFAIVAACQCRWFVSQVDYPHLGKVSNLVIPCGLTALDHWSPEVKNIASADEIWYQVVEMSVLLVTCIQQSNPRSPWFERMLNEMLSHLERQPRNKDRRVAWLTFIEPLLHSVGLVLLAHFRRIFPLFFQWMHADDDETVLLVLKRVQTIIRLTWIRSTPYVERLVDELVVLYKEAALKKAREEIRKHVLEILVLLHHCKGLQFEATWEKHRDDPNLTTLSSSLREIYCE</sequence>
<organism evidence="1 2">
    <name type="scientific">Manihot esculenta</name>
    <name type="common">Cassava</name>
    <name type="synonym">Jatropha manihot</name>
    <dbReference type="NCBI Taxonomy" id="3983"/>
    <lineage>
        <taxon>Eukaryota</taxon>
        <taxon>Viridiplantae</taxon>
        <taxon>Streptophyta</taxon>
        <taxon>Embryophyta</taxon>
        <taxon>Tracheophyta</taxon>
        <taxon>Spermatophyta</taxon>
        <taxon>Magnoliopsida</taxon>
        <taxon>eudicotyledons</taxon>
        <taxon>Gunneridae</taxon>
        <taxon>Pentapetalae</taxon>
        <taxon>rosids</taxon>
        <taxon>fabids</taxon>
        <taxon>Malpighiales</taxon>
        <taxon>Euphorbiaceae</taxon>
        <taxon>Crotonoideae</taxon>
        <taxon>Manihoteae</taxon>
        <taxon>Manihot</taxon>
    </lineage>
</organism>
<dbReference type="Proteomes" id="UP000091857">
    <property type="component" value="Chromosome 10"/>
</dbReference>
<name>A0ACB7GX72_MANES</name>
<protein>
    <submittedName>
        <fullName evidence="1">Uncharacterized protein</fullName>
    </submittedName>
</protein>
<reference evidence="2" key="1">
    <citation type="journal article" date="2016" name="Nat. Biotechnol.">
        <title>Sequencing wild and cultivated cassava and related species reveals extensive interspecific hybridization and genetic diversity.</title>
        <authorList>
            <person name="Bredeson J.V."/>
            <person name="Lyons J.B."/>
            <person name="Prochnik S.E."/>
            <person name="Wu G.A."/>
            <person name="Ha C.M."/>
            <person name="Edsinger-Gonzales E."/>
            <person name="Grimwood J."/>
            <person name="Schmutz J."/>
            <person name="Rabbi I.Y."/>
            <person name="Egesi C."/>
            <person name="Nauluvula P."/>
            <person name="Lebot V."/>
            <person name="Ndunguru J."/>
            <person name="Mkamilo G."/>
            <person name="Bart R.S."/>
            <person name="Setter T.L."/>
            <person name="Gleadow R.M."/>
            <person name="Kulakow P."/>
            <person name="Ferguson M.E."/>
            <person name="Rounsley S."/>
            <person name="Rokhsar D.S."/>
        </authorList>
    </citation>
    <scope>NUCLEOTIDE SEQUENCE [LARGE SCALE GENOMIC DNA]</scope>
    <source>
        <strain evidence="2">cv. AM560-2</strain>
    </source>
</reference>